<evidence type="ECO:0000259" key="2">
    <source>
        <dbReference type="Pfam" id="PF13360"/>
    </source>
</evidence>
<comment type="caution">
    <text evidence="3">The sequence shown here is derived from an EMBL/GenBank/DDBJ whole genome shotgun (WGS) entry which is preliminary data.</text>
</comment>
<dbReference type="RefSeq" id="WP_212993178.1">
    <property type="nucleotide sequence ID" value="NZ_BAABEA010000009.1"/>
</dbReference>
<dbReference type="AlphaFoldDB" id="A0A919STT0"/>
<feature type="domain" description="Pyrrolo-quinoline quinone repeat" evidence="2">
    <location>
        <begin position="126"/>
        <end position="343"/>
    </location>
</feature>
<reference evidence="3" key="1">
    <citation type="submission" date="2021-03" db="EMBL/GenBank/DDBJ databases">
        <title>Whole genome shotgun sequence of Actinoplanes auranticolor NBRC 12245.</title>
        <authorList>
            <person name="Komaki H."/>
            <person name="Tamura T."/>
        </authorList>
    </citation>
    <scope>NUCLEOTIDE SEQUENCE</scope>
    <source>
        <strain evidence="3">NBRC 12245</strain>
    </source>
</reference>
<dbReference type="Pfam" id="PF13360">
    <property type="entry name" value="PQQ_2"/>
    <property type="match status" value="1"/>
</dbReference>
<evidence type="ECO:0000313" key="3">
    <source>
        <dbReference type="EMBL" id="GIM76928.1"/>
    </source>
</evidence>
<protein>
    <recommendedName>
        <fullName evidence="2">Pyrrolo-quinoline quinone repeat domain-containing protein</fullName>
    </recommendedName>
</protein>
<keyword evidence="4" id="KW-1185">Reference proteome</keyword>
<dbReference type="Gene3D" id="2.130.10.10">
    <property type="entry name" value="YVTN repeat-like/Quinoprotein amine dehydrogenase"/>
    <property type="match status" value="2"/>
</dbReference>
<evidence type="ECO:0000256" key="1">
    <source>
        <dbReference type="SAM" id="Phobius"/>
    </source>
</evidence>
<evidence type="ECO:0000313" key="4">
    <source>
        <dbReference type="Proteomes" id="UP000681340"/>
    </source>
</evidence>
<keyword evidence="1" id="KW-0472">Membrane</keyword>
<feature type="transmembrane region" description="Helical" evidence="1">
    <location>
        <begin position="31"/>
        <end position="55"/>
    </location>
</feature>
<dbReference type="SUPFAM" id="SSF50998">
    <property type="entry name" value="Quinoprotein alcohol dehydrogenase-like"/>
    <property type="match status" value="2"/>
</dbReference>
<sequence>MTIIELGDPGSPATAAAPARRRVDHRVVMRWAAAAVAVLCAATLTGSAVSGSAVIRPRWSVAFSLTSLVDAARDTVFVQSINAGSQITAYELGSGAVRWSKGLPMPRGRMTARVPGAVLVPILLEGTVALDPRTGAEMWRLPGDVVSATPETALLRQPDRALSLVRMADGSRIWSRAIEGDESWAVVGPERQRIVAATPDGRVQVLRLSDGALLSQGRVDNGSGVPVPNGLVAESGLLFVNRMETDRAVVTAYDLDTLQQRWRYGQSATDEIVTGPAARACGVVLCFADGTATVGLNPGTGTVRWRAAGFVDAVPVTGQNRVLADNGDQGRYALIDAATGTVVVSLGVGTAVRDAVRSVPAYYLRPVAPDGRRVAAGRIDLTTGGLQLRGIVEAVGPQGCTAVADNLICGTNDGRLTVTDVG</sequence>
<dbReference type="EMBL" id="BOQL01000065">
    <property type="protein sequence ID" value="GIM76928.1"/>
    <property type="molecule type" value="Genomic_DNA"/>
</dbReference>
<accession>A0A919STT0</accession>
<dbReference type="Proteomes" id="UP000681340">
    <property type="component" value="Unassembled WGS sequence"/>
</dbReference>
<proteinExistence type="predicted"/>
<dbReference type="InterPro" id="IPR002372">
    <property type="entry name" value="PQQ_rpt_dom"/>
</dbReference>
<keyword evidence="1" id="KW-0812">Transmembrane</keyword>
<keyword evidence="1" id="KW-1133">Transmembrane helix</keyword>
<dbReference type="InterPro" id="IPR011047">
    <property type="entry name" value="Quinoprotein_ADH-like_sf"/>
</dbReference>
<organism evidence="3 4">
    <name type="scientific">Actinoplanes auranticolor</name>
    <dbReference type="NCBI Taxonomy" id="47988"/>
    <lineage>
        <taxon>Bacteria</taxon>
        <taxon>Bacillati</taxon>
        <taxon>Actinomycetota</taxon>
        <taxon>Actinomycetes</taxon>
        <taxon>Micromonosporales</taxon>
        <taxon>Micromonosporaceae</taxon>
        <taxon>Actinoplanes</taxon>
    </lineage>
</organism>
<name>A0A919STT0_9ACTN</name>
<dbReference type="InterPro" id="IPR015943">
    <property type="entry name" value="WD40/YVTN_repeat-like_dom_sf"/>
</dbReference>
<gene>
    <name evidence="3" type="ORF">Aau02nite_73360</name>
</gene>